<dbReference type="AlphaFoldDB" id="L9ZAV3"/>
<organism evidence="1 2">
    <name type="scientific">Natrinema altunense (strain JCM 12890 / CGMCC 1.3731 / AJ2)</name>
    <dbReference type="NCBI Taxonomy" id="1227494"/>
    <lineage>
        <taxon>Archaea</taxon>
        <taxon>Methanobacteriati</taxon>
        <taxon>Methanobacteriota</taxon>
        <taxon>Stenosarchaea group</taxon>
        <taxon>Halobacteria</taxon>
        <taxon>Halobacteriales</taxon>
        <taxon>Natrialbaceae</taxon>
        <taxon>Natrinema</taxon>
    </lineage>
</organism>
<accession>L9ZAV3</accession>
<evidence type="ECO:0000313" key="1">
    <source>
        <dbReference type="EMBL" id="ELY83504.1"/>
    </source>
</evidence>
<name>L9ZAV3_NATA2</name>
<sequence length="114" mass="13036">MGPTTLLLGTVVSERRGTDPAAELLGDDVSCGRGKVFDRARAVQSMRLPRLRRPEFDRKVVPNACDADRAISSDVDRRQSQRPRWLTAFVYYYNFQRPNQALNNRTPAEEVQNR</sequence>
<dbReference type="Proteomes" id="UP000011511">
    <property type="component" value="Unassembled WGS sequence"/>
</dbReference>
<dbReference type="EMBL" id="AOIK01000043">
    <property type="protein sequence ID" value="ELY83504.1"/>
    <property type="molecule type" value="Genomic_DNA"/>
</dbReference>
<comment type="caution">
    <text evidence="1">The sequence shown here is derived from an EMBL/GenBank/DDBJ whole genome shotgun (WGS) entry which is preliminary data.</text>
</comment>
<keyword evidence="2" id="KW-1185">Reference proteome</keyword>
<protein>
    <submittedName>
        <fullName evidence="1">Integrase catalytic region</fullName>
    </submittedName>
</protein>
<proteinExistence type="predicted"/>
<gene>
    <name evidence="1" type="ORF">C485_17167</name>
</gene>
<reference evidence="1 2" key="1">
    <citation type="journal article" date="2014" name="PLoS Genet.">
        <title>Phylogenetically driven sequencing of extremely halophilic archaea reveals strategies for static and dynamic osmo-response.</title>
        <authorList>
            <person name="Becker E.A."/>
            <person name="Seitzer P.M."/>
            <person name="Tritt A."/>
            <person name="Larsen D."/>
            <person name="Krusor M."/>
            <person name="Yao A.I."/>
            <person name="Wu D."/>
            <person name="Madern D."/>
            <person name="Eisen J.A."/>
            <person name="Darling A.E."/>
            <person name="Facciotti M.T."/>
        </authorList>
    </citation>
    <scope>NUCLEOTIDE SEQUENCE [LARGE SCALE GENOMIC DNA]</scope>
    <source>
        <strain evidence="1 2">JCM 12890</strain>
    </source>
</reference>
<evidence type="ECO:0000313" key="2">
    <source>
        <dbReference type="Proteomes" id="UP000011511"/>
    </source>
</evidence>